<dbReference type="KEGG" id="goe:114828084"/>
<dbReference type="GO" id="GO:0062129">
    <property type="term" value="C:chitin-based extracellular matrix"/>
    <property type="evidence" value="ECO:0007669"/>
    <property type="project" value="TreeGrafter"/>
</dbReference>
<dbReference type="InterPro" id="IPR031311">
    <property type="entry name" value="CHIT_BIND_RR_consensus"/>
</dbReference>
<evidence type="ECO:0000313" key="5">
    <source>
        <dbReference type="RefSeq" id="XP_028966641.1"/>
    </source>
</evidence>
<organism evidence="4 5">
    <name type="scientific">Galendromus occidentalis</name>
    <name type="common">western predatory mite</name>
    <dbReference type="NCBI Taxonomy" id="34638"/>
    <lineage>
        <taxon>Eukaryota</taxon>
        <taxon>Metazoa</taxon>
        <taxon>Ecdysozoa</taxon>
        <taxon>Arthropoda</taxon>
        <taxon>Chelicerata</taxon>
        <taxon>Arachnida</taxon>
        <taxon>Acari</taxon>
        <taxon>Parasitiformes</taxon>
        <taxon>Mesostigmata</taxon>
        <taxon>Gamasina</taxon>
        <taxon>Phytoseioidea</taxon>
        <taxon>Phytoseiidae</taxon>
        <taxon>Typhlodrominae</taxon>
        <taxon>Galendromus</taxon>
    </lineage>
</organism>
<dbReference type="PROSITE" id="PS51155">
    <property type="entry name" value="CHIT_BIND_RR_2"/>
    <property type="match status" value="1"/>
</dbReference>
<keyword evidence="3" id="KW-0732">Signal</keyword>
<accession>A0AAJ7SEK8</accession>
<dbReference type="PANTHER" id="PTHR10380:SF173">
    <property type="entry name" value="CUTICULAR PROTEIN 47EF, ISOFORM C-RELATED"/>
    <property type="match status" value="1"/>
</dbReference>
<dbReference type="Proteomes" id="UP000694867">
    <property type="component" value="Unplaced"/>
</dbReference>
<name>A0AAJ7SEK8_9ACAR</name>
<dbReference type="PROSITE" id="PS00233">
    <property type="entry name" value="CHIT_BIND_RR_1"/>
    <property type="match status" value="1"/>
</dbReference>
<evidence type="ECO:0000256" key="3">
    <source>
        <dbReference type="SAM" id="SignalP"/>
    </source>
</evidence>
<sequence>MKAFIVLAIAAATAQAGLLGGHEAGSSVSSRSEDGLGNYKFSYKEQHTTGGSFRSEAGTKGVVVGAYGLNDIDGRQRHVEYVADGLGFRAAIKTNEPGTAPAAAAATSIVTPGLAPVVKTIAAAPVVAHASYAAPVAYGHGYGHGNGYGYGYGHY</sequence>
<protein>
    <submittedName>
        <fullName evidence="5">Adult-specific rigid cuticular protein 15.5-like</fullName>
    </submittedName>
</protein>
<dbReference type="InterPro" id="IPR050468">
    <property type="entry name" value="Cuticle_Struct_Prot"/>
</dbReference>
<evidence type="ECO:0000256" key="2">
    <source>
        <dbReference type="PROSITE-ProRule" id="PRU00497"/>
    </source>
</evidence>
<dbReference type="RefSeq" id="XP_028966641.1">
    <property type="nucleotide sequence ID" value="XM_029110808.1"/>
</dbReference>
<keyword evidence="4" id="KW-1185">Reference proteome</keyword>
<dbReference type="AlphaFoldDB" id="A0AAJ7SEK8"/>
<feature type="signal peptide" evidence="3">
    <location>
        <begin position="1"/>
        <end position="16"/>
    </location>
</feature>
<dbReference type="Pfam" id="PF00379">
    <property type="entry name" value="Chitin_bind_4"/>
    <property type="match status" value="1"/>
</dbReference>
<evidence type="ECO:0000256" key="1">
    <source>
        <dbReference type="ARBA" id="ARBA00022460"/>
    </source>
</evidence>
<dbReference type="PANTHER" id="PTHR10380">
    <property type="entry name" value="CUTICLE PROTEIN"/>
    <property type="match status" value="1"/>
</dbReference>
<dbReference type="GO" id="GO:0008010">
    <property type="term" value="F:structural constituent of chitin-based larval cuticle"/>
    <property type="evidence" value="ECO:0007669"/>
    <property type="project" value="TreeGrafter"/>
</dbReference>
<keyword evidence="1 2" id="KW-0193">Cuticle</keyword>
<proteinExistence type="predicted"/>
<feature type="chain" id="PRO_5042578286" evidence="3">
    <location>
        <begin position="17"/>
        <end position="155"/>
    </location>
</feature>
<reference evidence="5" key="1">
    <citation type="submission" date="2025-08" db="UniProtKB">
        <authorList>
            <consortium name="RefSeq"/>
        </authorList>
    </citation>
    <scope>IDENTIFICATION</scope>
</reference>
<evidence type="ECO:0000313" key="4">
    <source>
        <dbReference type="Proteomes" id="UP000694867"/>
    </source>
</evidence>
<gene>
    <name evidence="5" type="primary">LOC114828084</name>
</gene>
<dbReference type="InterPro" id="IPR000618">
    <property type="entry name" value="Insect_cuticle"/>
</dbReference>
<dbReference type="GeneID" id="114828084"/>